<protein>
    <submittedName>
        <fullName evidence="3">DUF4129 domain-containing protein</fullName>
    </submittedName>
</protein>
<reference evidence="3 4" key="1">
    <citation type="submission" date="2020-02" db="EMBL/GenBank/DDBJ databases">
        <authorList>
            <person name="Chen W.-M."/>
        </authorList>
    </citation>
    <scope>NUCLEOTIDE SEQUENCE [LARGE SCALE GENOMIC DNA]</scope>
    <source>
        <strain evidence="3 4">TWA-26</strain>
    </source>
</reference>
<sequence>MKNKLFFYSILFLGSCFAFAQSTLDSIPYQSRKFSNLKEKYNDEEFNYEEKITSVDSSAWERFWRAVGNFFERLFSFGSSEKTLSGLEILMKILAILVILFVVYMIVKIIINKEGGWIFSKSAKKITVSEHEEENIHTLDFKTIITNSISSKNYRLAVRYYYLWLLKSLTDKGKIEWDIEKTNGDYLNEIKDETLKKEFQFLSYVYEYSWYGEFEIDNIDFSKIEASFLKLIAK</sequence>
<organism evidence="3 4">
    <name type="scientific">Flavobacterium celericrescens</name>
    <dbReference type="NCBI Taxonomy" id="2709780"/>
    <lineage>
        <taxon>Bacteria</taxon>
        <taxon>Pseudomonadati</taxon>
        <taxon>Bacteroidota</taxon>
        <taxon>Flavobacteriia</taxon>
        <taxon>Flavobacteriales</taxon>
        <taxon>Flavobacteriaceae</taxon>
        <taxon>Flavobacterium</taxon>
    </lineage>
</organism>
<name>A0ABX0I9J1_9FLAO</name>
<keyword evidence="4" id="KW-1185">Reference proteome</keyword>
<evidence type="ECO:0000256" key="2">
    <source>
        <dbReference type="SAM" id="SignalP"/>
    </source>
</evidence>
<proteinExistence type="predicted"/>
<evidence type="ECO:0000313" key="4">
    <source>
        <dbReference type="Proteomes" id="UP000761423"/>
    </source>
</evidence>
<keyword evidence="1" id="KW-0472">Membrane</keyword>
<comment type="caution">
    <text evidence="3">The sequence shown here is derived from an EMBL/GenBank/DDBJ whole genome shotgun (WGS) entry which is preliminary data.</text>
</comment>
<dbReference type="RefSeq" id="WP_166235853.1">
    <property type="nucleotide sequence ID" value="NZ_JAAJBV010000002.1"/>
</dbReference>
<feature type="chain" id="PRO_5047543762" evidence="2">
    <location>
        <begin position="21"/>
        <end position="234"/>
    </location>
</feature>
<evidence type="ECO:0000313" key="3">
    <source>
        <dbReference type="EMBL" id="NHM03848.1"/>
    </source>
</evidence>
<keyword evidence="1" id="KW-0812">Transmembrane</keyword>
<dbReference type="PROSITE" id="PS51257">
    <property type="entry name" value="PROKAR_LIPOPROTEIN"/>
    <property type="match status" value="1"/>
</dbReference>
<feature type="signal peptide" evidence="2">
    <location>
        <begin position="1"/>
        <end position="20"/>
    </location>
</feature>
<accession>A0ABX0I9J1</accession>
<dbReference type="Proteomes" id="UP000761423">
    <property type="component" value="Unassembled WGS sequence"/>
</dbReference>
<evidence type="ECO:0000256" key="1">
    <source>
        <dbReference type="SAM" id="Phobius"/>
    </source>
</evidence>
<keyword evidence="2" id="KW-0732">Signal</keyword>
<feature type="transmembrane region" description="Helical" evidence="1">
    <location>
        <begin position="89"/>
        <end position="111"/>
    </location>
</feature>
<gene>
    <name evidence="3" type="ORF">G4L40_03920</name>
</gene>
<keyword evidence="1" id="KW-1133">Transmembrane helix</keyword>
<dbReference type="EMBL" id="JAAJBV010000002">
    <property type="protein sequence ID" value="NHM03848.1"/>
    <property type="molecule type" value="Genomic_DNA"/>
</dbReference>